<dbReference type="Pfam" id="PF03161">
    <property type="entry name" value="LAGLIDADG_2"/>
    <property type="match status" value="1"/>
</dbReference>
<feature type="domain" description="Homing endonuclease LAGLIDADG" evidence="1">
    <location>
        <begin position="79"/>
        <end position="245"/>
    </location>
</feature>
<protein>
    <recommendedName>
        <fullName evidence="1">Homing endonuclease LAGLIDADG domain-containing protein</fullName>
    </recommendedName>
</protein>
<sequence length="348" mass="41110">MDNDKFESYIIKNFPIKTTKEVAEYLNVTPHVIRSIAKKYSLKKSETHLAKLKLQFVEHRRKWYEANIPLFKPNKIQEQIIFGSLLGDGYISKGAQRSKNFYYQEHFGENQREYRFWKLSQLESLGFEINGNYLRSPSHPFFTKLHQLLYNGSEKILKREFLSKCLHPAFLASLYLDDGSLVLSYNYNKSKHIVYCHPSIILYTLNFNKEENHLLASHLNQTFNINFVVSGHPDGKGSLLKMNKEKEVRKFLRVIEPYSKEIPSMLYKTNMENKLNEKTEEIYERYGNDVIIKLSSSNRKKLYSNKEIETIIHLKRTGSTDQNIADNLGRSYWSVVYKIRELRKNRLL</sequence>
<dbReference type="Proteomes" id="UP000641206">
    <property type="component" value="Unassembled WGS sequence"/>
</dbReference>
<proteinExistence type="predicted"/>
<reference evidence="3" key="1">
    <citation type="journal article" date="2019" name="Int. J. Syst. Evol. Microbiol.">
        <title>The Global Catalogue of Microorganisms (GCM) 10K type strain sequencing project: providing services to taxonomists for standard genome sequencing and annotation.</title>
        <authorList>
            <consortium name="The Broad Institute Genomics Platform"/>
            <consortium name="The Broad Institute Genome Sequencing Center for Infectious Disease"/>
            <person name="Wu L."/>
            <person name="Ma J."/>
        </authorList>
    </citation>
    <scope>NUCLEOTIDE SEQUENCE [LARGE SCALE GENOMIC DNA]</scope>
    <source>
        <strain evidence="3">CGMCC 1.7693</strain>
    </source>
</reference>
<evidence type="ECO:0000313" key="3">
    <source>
        <dbReference type="Proteomes" id="UP000641206"/>
    </source>
</evidence>
<dbReference type="Gene3D" id="3.10.28.10">
    <property type="entry name" value="Homing endonucleases"/>
    <property type="match status" value="2"/>
</dbReference>
<dbReference type="RefSeq" id="WP_188732786.1">
    <property type="nucleotide sequence ID" value="NZ_BMLW01000001.1"/>
</dbReference>
<dbReference type="InterPro" id="IPR004860">
    <property type="entry name" value="LAGLIDADG_dom"/>
</dbReference>
<dbReference type="InterPro" id="IPR027434">
    <property type="entry name" value="Homing_endonucl"/>
</dbReference>
<organism evidence="2 3">
    <name type="scientific">Oceanobacillus neutriphilus</name>
    <dbReference type="NCBI Taxonomy" id="531815"/>
    <lineage>
        <taxon>Bacteria</taxon>
        <taxon>Bacillati</taxon>
        <taxon>Bacillota</taxon>
        <taxon>Bacilli</taxon>
        <taxon>Bacillales</taxon>
        <taxon>Bacillaceae</taxon>
        <taxon>Oceanobacillus</taxon>
    </lineage>
</organism>
<keyword evidence="3" id="KW-1185">Reference proteome</keyword>
<dbReference type="SUPFAM" id="SSF55608">
    <property type="entry name" value="Homing endonucleases"/>
    <property type="match status" value="1"/>
</dbReference>
<gene>
    <name evidence="2" type="ORF">GCM10011346_03130</name>
</gene>
<accession>A0ABQ2NMW5</accession>
<evidence type="ECO:0000259" key="1">
    <source>
        <dbReference type="Pfam" id="PF03161"/>
    </source>
</evidence>
<name>A0ABQ2NMW5_9BACI</name>
<comment type="caution">
    <text evidence="2">The sequence shown here is derived from an EMBL/GenBank/DDBJ whole genome shotgun (WGS) entry which is preliminary data.</text>
</comment>
<evidence type="ECO:0000313" key="2">
    <source>
        <dbReference type="EMBL" id="GGP07379.1"/>
    </source>
</evidence>
<dbReference type="EMBL" id="BMLW01000001">
    <property type="protein sequence ID" value="GGP07379.1"/>
    <property type="molecule type" value="Genomic_DNA"/>
</dbReference>